<gene>
    <name evidence="2" type="ORF">JTE90_006958</name>
</gene>
<protein>
    <submittedName>
        <fullName evidence="2">Uncharacterized protein</fullName>
    </submittedName>
</protein>
<proteinExistence type="predicted"/>
<dbReference type="EMBL" id="JAFNEN010006361">
    <property type="protein sequence ID" value="KAG8156051.1"/>
    <property type="molecule type" value="Genomic_DNA"/>
</dbReference>
<evidence type="ECO:0000256" key="1">
    <source>
        <dbReference type="SAM" id="MobiDB-lite"/>
    </source>
</evidence>
<evidence type="ECO:0000313" key="3">
    <source>
        <dbReference type="Proteomes" id="UP000827092"/>
    </source>
</evidence>
<dbReference type="Proteomes" id="UP000827092">
    <property type="component" value="Unassembled WGS sequence"/>
</dbReference>
<feature type="non-terminal residue" evidence="2">
    <location>
        <position position="129"/>
    </location>
</feature>
<dbReference type="AlphaFoldDB" id="A0AAV6TDV8"/>
<feature type="compositionally biased region" description="Basic residues" evidence="1">
    <location>
        <begin position="44"/>
        <end position="58"/>
    </location>
</feature>
<feature type="compositionally biased region" description="Polar residues" evidence="1">
    <location>
        <begin position="63"/>
        <end position="75"/>
    </location>
</feature>
<comment type="caution">
    <text evidence="2">The sequence shown here is derived from an EMBL/GenBank/DDBJ whole genome shotgun (WGS) entry which is preliminary data.</text>
</comment>
<name>A0AAV6TDV8_9ARAC</name>
<reference evidence="2 3" key="1">
    <citation type="journal article" date="2022" name="Nat. Ecol. Evol.">
        <title>A masculinizing supergene underlies an exaggerated male reproductive morph in a spider.</title>
        <authorList>
            <person name="Hendrickx F."/>
            <person name="De Corte Z."/>
            <person name="Sonet G."/>
            <person name="Van Belleghem S.M."/>
            <person name="Kostlbacher S."/>
            <person name="Vangestel C."/>
        </authorList>
    </citation>
    <scope>NUCLEOTIDE SEQUENCE [LARGE SCALE GENOMIC DNA]</scope>
    <source>
        <strain evidence="2">W744_W776</strain>
    </source>
</reference>
<keyword evidence="3" id="KW-1185">Reference proteome</keyword>
<feature type="region of interest" description="Disordered" evidence="1">
    <location>
        <begin position="43"/>
        <end position="75"/>
    </location>
</feature>
<accession>A0AAV6TDV8</accession>
<evidence type="ECO:0000313" key="2">
    <source>
        <dbReference type="EMBL" id="KAG8156051.1"/>
    </source>
</evidence>
<organism evidence="2 3">
    <name type="scientific">Oedothorax gibbosus</name>
    <dbReference type="NCBI Taxonomy" id="931172"/>
    <lineage>
        <taxon>Eukaryota</taxon>
        <taxon>Metazoa</taxon>
        <taxon>Ecdysozoa</taxon>
        <taxon>Arthropoda</taxon>
        <taxon>Chelicerata</taxon>
        <taxon>Arachnida</taxon>
        <taxon>Araneae</taxon>
        <taxon>Araneomorphae</taxon>
        <taxon>Entelegynae</taxon>
        <taxon>Araneoidea</taxon>
        <taxon>Linyphiidae</taxon>
        <taxon>Erigoninae</taxon>
        <taxon>Oedothorax</taxon>
    </lineage>
</organism>
<sequence>MNHLLLKEWALRAPTAALLPPPFGEGTITMRRPIAMKKDGIQTRNRKIASRGKRRKSHKQIEDMSNSPEYTSYNTIPQYARPPYLESENMSSLFVNDYNPPSNSGFNSLANLQHSGYAFHPYSQTVVGA</sequence>